<reference evidence="2 3" key="1">
    <citation type="submission" date="2020-01" db="EMBL/GenBank/DDBJ databases">
        <title>A novel Bacillus sp. from Pasinler.</title>
        <authorList>
            <person name="Adiguzel A."/>
            <person name="Ay H."/>
            <person name="Baltaci M.O."/>
        </authorList>
    </citation>
    <scope>NUCLEOTIDE SEQUENCE [LARGE SCALE GENOMIC DNA]</scope>
    <source>
        <strain evidence="2 3">P1</strain>
    </source>
</reference>
<sequence>MKRALTSVLIILVIYAVFIDLTKGTLLLTEIDADVEDTKETMTTYKYFEVTVKPGDTLLSLIESQGFFPEHVPIEQIVEDFIYLNNGITPEQMQPGQIYRIPYYDEIAE</sequence>
<evidence type="ECO:0000313" key="2">
    <source>
        <dbReference type="EMBL" id="NCU18742.1"/>
    </source>
</evidence>
<dbReference type="Gene3D" id="3.10.350.10">
    <property type="entry name" value="LysM domain"/>
    <property type="match status" value="1"/>
</dbReference>
<name>A0ABX0ACF3_9BACI</name>
<keyword evidence="3" id="KW-1185">Reference proteome</keyword>
<accession>A0ABX0ACF3</accession>
<dbReference type="InterPro" id="IPR036779">
    <property type="entry name" value="LysM_dom_sf"/>
</dbReference>
<evidence type="ECO:0000259" key="1">
    <source>
        <dbReference type="PROSITE" id="PS51782"/>
    </source>
</evidence>
<proteinExistence type="predicted"/>
<protein>
    <submittedName>
        <fullName evidence="2">LysM peptidoglycan-binding domain-containing protein</fullName>
    </submittedName>
</protein>
<dbReference type="InterPro" id="IPR018392">
    <property type="entry name" value="LysM"/>
</dbReference>
<dbReference type="RefSeq" id="WP_161921569.1">
    <property type="nucleotide sequence ID" value="NZ_JAACYS010000077.1"/>
</dbReference>
<evidence type="ECO:0000313" key="3">
    <source>
        <dbReference type="Proteomes" id="UP000743899"/>
    </source>
</evidence>
<organism evidence="2 3">
    <name type="scientific">Pallidibacillus pasinlerensis</name>
    <dbReference type="NCBI Taxonomy" id="2703818"/>
    <lineage>
        <taxon>Bacteria</taxon>
        <taxon>Bacillati</taxon>
        <taxon>Bacillota</taxon>
        <taxon>Bacilli</taxon>
        <taxon>Bacillales</taxon>
        <taxon>Bacillaceae</taxon>
        <taxon>Pallidibacillus</taxon>
    </lineage>
</organism>
<gene>
    <name evidence="2" type="ORF">GW534_13665</name>
</gene>
<dbReference type="CDD" id="cd00118">
    <property type="entry name" value="LysM"/>
    <property type="match status" value="1"/>
</dbReference>
<dbReference type="Proteomes" id="UP000743899">
    <property type="component" value="Unassembled WGS sequence"/>
</dbReference>
<dbReference type="EMBL" id="JAACYS010000077">
    <property type="protein sequence ID" value="NCU18742.1"/>
    <property type="molecule type" value="Genomic_DNA"/>
</dbReference>
<feature type="domain" description="LysM" evidence="1">
    <location>
        <begin position="48"/>
        <end position="101"/>
    </location>
</feature>
<dbReference type="PROSITE" id="PS51782">
    <property type="entry name" value="LYSM"/>
    <property type="match status" value="1"/>
</dbReference>
<comment type="caution">
    <text evidence="2">The sequence shown here is derived from an EMBL/GenBank/DDBJ whole genome shotgun (WGS) entry which is preliminary data.</text>
</comment>